<sequence>MITFHTPRHGAPRARAAASRVGAGVLAATALGLGASTAFAGSASANGGPQAPTTQSSTAGGAQSSDSTSSSSSFTDIVRVGDTGGVVEQIQDEVGVSADGVFGSETEQAVTQWQAEHGLAADGVVGPETGSEMGLTESGSTSGQATAAASTDGGTAEISTASTSDSSIVSTARSLIGSPYVMGGTSPSGFDCSGFVQYVYDKAGKELPRTTDQQQAAATPVSDPQPGDIVFFGNPAYHNGIYAGDGKILDAGNSSTGVTEREIWTDDVSYGRF</sequence>
<feature type="domain" description="NlpC/P60" evidence="7">
    <location>
        <begin position="162"/>
        <end position="273"/>
    </location>
</feature>
<accession>K1EKT2</accession>
<name>K1EKT2_9MICO</name>
<dbReference type="InterPro" id="IPR038765">
    <property type="entry name" value="Papain-like_cys_pep_sf"/>
</dbReference>
<dbReference type="SUPFAM" id="SSF54001">
    <property type="entry name" value="Cysteine proteinases"/>
    <property type="match status" value="1"/>
</dbReference>
<protein>
    <submittedName>
        <fullName evidence="8">Cell wall lytic activity</fullName>
    </submittedName>
</protein>
<dbReference type="GO" id="GO:0008234">
    <property type="term" value="F:cysteine-type peptidase activity"/>
    <property type="evidence" value="ECO:0007669"/>
    <property type="project" value="UniProtKB-KW"/>
</dbReference>
<evidence type="ECO:0000256" key="6">
    <source>
        <dbReference type="SAM" id="SignalP"/>
    </source>
</evidence>
<evidence type="ECO:0000256" key="4">
    <source>
        <dbReference type="ARBA" id="ARBA00022807"/>
    </source>
</evidence>
<dbReference type="InterPro" id="IPR051202">
    <property type="entry name" value="Peptidase_C40"/>
</dbReference>
<proteinExistence type="inferred from homology"/>
<dbReference type="Gene3D" id="1.10.101.10">
    <property type="entry name" value="PGBD-like superfamily/PGBD"/>
    <property type="match status" value="1"/>
</dbReference>
<evidence type="ECO:0000256" key="3">
    <source>
        <dbReference type="ARBA" id="ARBA00022801"/>
    </source>
</evidence>
<feature type="compositionally biased region" description="Low complexity" evidence="5">
    <location>
        <begin position="138"/>
        <end position="164"/>
    </location>
</feature>
<gene>
    <name evidence="8" type="ORF">B277_15614</name>
    <name evidence="9" type="ORF">CWN80_05970</name>
</gene>
<keyword evidence="3" id="KW-0378">Hydrolase</keyword>
<dbReference type="AlphaFoldDB" id="K1EKT2"/>
<evidence type="ECO:0000313" key="10">
    <source>
        <dbReference type="Proteomes" id="UP000004474"/>
    </source>
</evidence>
<evidence type="ECO:0000259" key="7">
    <source>
        <dbReference type="PROSITE" id="PS51935"/>
    </source>
</evidence>
<keyword evidence="6" id="KW-0732">Signal</keyword>
<dbReference type="OrthoDB" id="9815778at2"/>
<dbReference type="InterPro" id="IPR036365">
    <property type="entry name" value="PGBD-like_sf"/>
</dbReference>
<evidence type="ECO:0000313" key="11">
    <source>
        <dbReference type="Proteomes" id="UP000288711"/>
    </source>
</evidence>
<dbReference type="Proteomes" id="UP000288711">
    <property type="component" value="Unassembled WGS sequence"/>
</dbReference>
<keyword evidence="11" id="KW-1185">Reference proteome</keyword>
<dbReference type="RefSeq" id="WP_007929762.1">
    <property type="nucleotide sequence ID" value="NZ_ALWX01000090.1"/>
</dbReference>
<dbReference type="PATRIC" id="fig|1210046.3.peg.2993"/>
<dbReference type="eggNOG" id="COG0791">
    <property type="taxonomic scope" value="Bacteria"/>
</dbReference>
<keyword evidence="4" id="KW-0788">Thiol protease</keyword>
<dbReference type="EMBL" id="PIPF01000005">
    <property type="protein sequence ID" value="RWU84358.1"/>
    <property type="molecule type" value="Genomic_DNA"/>
</dbReference>
<dbReference type="SUPFAM" id="SSF47090">
    <property type="entry name" value="PGBD-like"/>
    <property type="match status" value="1"/>
</dbReference>
<dbReference type="InterPro" id="IPR036366">
    <property type="entry name" value="PGBDSf"/>
</dbReference>
<feature type="region of interest" description="Disordered" evidence="5">
    <location>
        <begin position="127"/>
        <end position="164"/>
    </location>
</feature>
<dbReference type="PROSITE" id="PS51935">
    <property type="entry name" value="NLPC_P60"/>
    <property type="match status" value="1"/>
</dbReference>
<reference evidence="8 10" key="2">
    <citation type="journal article" date="2012" name="J. Bacteriol.">
        <title>Genome Sequence of Janibacter hoylei MTCC8307, Isolated from the Stratospheric Air.</title>
        <authorList>
            <person name="Pawar S.P."/>
            <person name="Dhotre D.P."/>
            <person name="Shetty S.A."/>
            <person name="Chowdhury S.P."/>
            <person name="Chaudhari B.L."/>
            <person name="Shouche Y.S."/>
        </authorList>
    </citation>
    <scope>NUCLEOTIDE SEQUENCE [LARGE SCALE GENOMIC DNA]</scope>
    <source>
        <strain evidence="8 10">PVAS-1</strain>
    </source>
</reference>
<reference evidence="9" key="3">
    <citation type="submission" date="2017-11" db="EMBL/GenBank/DDBJ databases">
        <authorList>
            <person name="Seuylemezian A."/>
            <person name="Cooper K."/>
            <person name="Vaishampayan P."/>
        </authorList>
    </citation>
    <scope>NUCLEOTIDE SEQUENCE</scope>
    <source>
        <strain evidence="9">PVAS-1</strain>
    </source>
</reference>
<reference evidence="9 11" key="1">
    <citation type="journal article" date="2009" name="Int. J. Syst. Evol. Microbiol.">
        <title>Janibacter hoylei sp. nov., Bacillus isronensis sp. nov. and Bacillus aryabhattai sp. nov., isolated from cryotubes used for collecting air from the upper atmosphere.</title>
        <authorList>
            <person name="Shivaji S."/>
            <person name="Chaturvedi P."/>
            <person name="Begum Z."/>
            <person name="Pindi P.K."/>
            <person name="Manorama R."/>
            <person name="Padmanaban D.A."/>
            <person name="Shouche Y.S."/>
            <person name="Pawar S."/>
            <person name="Vaishampayan P."/>
            <person name="Dutt C.B."/>
            <person name="Datta G.N."/>
            <person name="Manchanda R.K."/>
            <person name="Rao U.R."/>
            <person name="Bhargava P.M."/>
            <person name="Narlikar J.V."/>
        </authorList>
    </citation>
    <scope>NUCLEOTIDE SEQUENCE [LARGE SCALE GENOMIC DNA]</scope>
    <source>
        <strain evidence="9 11">PVAS-1</strain>
    </source>
</reference>
<evidence type="ECO:0000256" key="1">
    <source>
        <dbReference type="ARBA" id="ARBA00007074"/>
    </source>
</evidence>
<dbReference type="PANTHER" id="PTHR47053">
    <property type="entry name" value="MUREIN DD-ENDOPEPTIDASE MEPH-RELATED"/>
    <property type="match status" value="1"/>
</dbReference>
<dbReference type="STRING" id="1210046.B277_15614"/>
<dbReference type="Proteomes" id="UP000004474">
    <property type="component" value="Unassembled WGS sequence"/>
</dbReference>
<feature type="signal peptide" evidence="6">
    <location>
        <begin position="1"/>
        <end position="40"/>
    </location>
</feature>
<dbReference type="InterPro" id="IPR002477">
    <property type="entry name" value="Peptidoglycan-bd-like"/>
</dbReference>
<organism evidence="8 10">
    <name type="scientific">Janibacter hoylei PVAS-1</name>
    <dbReference type="NCBI Taxonomy" id="1210046"/>
    <lineage>
        <taxon>Bacteria</taxon>
        <taxon>Bacillati</taxon>
        <taxon>Actinomycetota</taxon>
        <taxon>Actinomycetes</taxon>
        <taxon>Micrococcales</taxon>
        <taxon>Intrasporangiaceae</taxon>
        <taxon>Janibacter</taxon>
    </lineage>
</organism>
<dbReference type="PANTHER" id="PTHR47053:SF1">
    <property type="entry name" value="MUREIN DD-ENDOPEPTIDASE MEPH-RELATED"/>
    <property type="match status" value="1"/>
</dbReference>
<dbReference type="Pfam" id="PF00877">
    <property type="entry name" value="NLPC_P60"/>
    <property type="match status" value="1"/>
</dbReference>
<evidence type="ECO:0000256" key="2">
    <source>
        <dbReference type="ARBA" id="ARBA00022670"/>
    </source>
</evidence>
<evidence type="ECO:0000313" key="8">
    <source>
        <dbReference type="EMBL" id="EKA59933.1"/>
    </source>
</evidence>
<dbReference type="eggNOG" id="COG3409">
    <property type="taxonomic scope" value="Bacteria"/>
</dbReference>
<dbReference type="GO" id="GO:0006508">
    <property type="term" value="P:proteolysis"/>
    <property type="evidence" value="ECO:0007669"/>
    <property type="project" value="UniProtKB-KW"/>
</dbReference>
<evidence type="ECO:0000313" key="9">
    <source>
        <dbReference type="EMBL" id="RWU84358.1"/>
    </source>
</evidence>
<dbReference type="Pfam" id="PF01471">
    <property type="entry name" value="PG_binding_1"/>
    <property type="match status" value="1"/>
</dbReference>
<feature type="chain" id="PRO_5044735188" evidence="6">
    <location>
        <begin position="41"/>
        <end position="273"/>
    </location>
</feature>
<dbReference type="EMBL" id="ALWX01000090">
    <property type="protein sequence ID" value="EKA59933.1"/>
    <property type="molecule type" value="Genomic_DNA"/>
</dbReference>
<dbReference type="Gene3D" id="3.90.1720.10">
    <property type="entry name" value="endopeptidase domain like (from Nostoc punctiforme)"/>
    <property type="match status" value="1"/>
</dbReference>
<feature type="region of interest" description="Disordered" evidence="5">
    <location>
        <begin position="42"/>
        <end position="76"/>
    </location>
</feature>
<evidence type="ECO:0000256" key="5">
    <source>
        <dbReference type="SAM" id="MobiDB-lite"/>
    </source>
</evidence>
<comment type="caution">
    <text evidence="8">The sequence shown here is derived from an EMBL/GenBank/DDBJ whole genome shotgun (WGS) entry which is preliminary data.</text>
</comment>
<comment type="similarity">
    <text evidence="1">Belongs to the peptidase C40 family.</text>
</comment>
<keyword evidence="2" id="KW-0645">Protease</keyword>
<dbReference type="InterPro" id="IPR000064">
    <property type="entry name" value="NLP_P60_dom"/>
</dbReference>